<protein>
    <submittedName>
        <fullName evidence="1">Uncharacterized protein</fullName>
    </submittedName>
</protein>
<name>A0A6C0CHW5_9ZZZZ</name>
<organism evidence="1">
    <name type="scientific">viral metagenome</name>
    <dbReference type="NCBI Taxonomy" id="1070528"/>
    <lineage>
        <taxon>unclassified sequences</taxon>
        <taxon>metagenomes</taxon>
        <taxon>organismal metagenomes</taxon>
    </lineage>
</organism>
<dbReference type="AlphaFoldDB" id="A0A6C0CHW5"/>
<evidence type="ECO:0000313" key="1">
    <source>
        <dbReference type="EMBL" id="QHT03772.1"/>
    </source>
</evidence>
<reference evidence="1" key="1">
    <citation type="journal article" date="2020" name="Nature">
        <title>Giant virus diversity and host interactions through global metagenomics.</title>
        <authorList>
            <person name="Schulz F."/>
            <person name="Roux S."/>
            <person name="Paez-Espino D."/>
            <person name="Jungbluth S."/>
            <person name="Walsh D.A."/>
            <person name="Denef V.J."/>
            <person name="McMahon K.D."/>
            <person name="Konstantinidis K.T."/>
            <person name="Eloe-Fadrosh E.A."/>
            <person name="Kyrpides N.C."/>
            <person name="Woyke T."/>
        </authorList>
    </citation>
    <scope>NUCLEOTIDE SEQUENCE</scope>
    <source>
        <strain evidence="1">GVMAG-M-3300021120-1</strain>
    </source>
</reference>
<dbReference type="EMBL" id="MN739416">
    <property type="protein sequence ID" value="QHT03772.1"/>
    <property type="molecule type" value="Genomic_DNA"/>
</dbReference>
<accession>A0A6C0CHW5</accession>
<proteinExistence type="predicted"/>
<sequence>MEEVTYRNSKIQVKTIPKGTLLFRLTKNIKNDLRGVGLDDGTRCVTPNFNVFFYPDPFTGLLSLKKWNTETDTVTVFILKKDVKVLWFLKPSKYNRNTKNTRRRFVTRCNRVDKGCMPRPLKAYDPCLSKTMIEKYPDIVGIISIALRDADELKTSLKQNPRKTRKVGKYIHFAKDNRDADGVPEIALHPFVKRPSKDVIVHKGDELEINYKPIATFDLNSPKLISFMEDHAVYNPDTFYYMYKP</sequence>